<dbReference type="InterPro" id="IPR027417">
    <property type="entry name" value="P-loop_NTPase"/>
</dbReference>
<dbReference type="SUPFAM" id="SSF52540">
    <property type="entry name" value="P-loop containing nucleoside triphosphate hydrolases"/>
    <property type="match status" value="1"/>
</dbReference>
<dbReference type="InterPro" id="IPR011629">
    <property type="entry name" value="CobW-like_C"/>
</dbReference>
<reference evidence="8 9" key="1">
    <citation type="submission" date="2021-01" db="EMBL/GenBank/DDBJ databases">
        <title>Genome public.</title>
        <authorList>
            <person name="Liu C."/>
            <person name="Sun Q."/>
        </authorList>
    </citation>
    <scope>NUCLEOTIDE SEQUENCE [LARGE SCALE GENOMIC DNA]</scope>
    <source>
        <strain evidence="8 9">YIM B02515</strain>
    </source>
</reference>
<evidence type="ECO:0000256" key="4">
    <source>
        <dbReference type="ARBA" id="ARBA00034320"/>
    </source>
</evidence>
<keyword evidence="1" id="KW-0547">Nucleotide-binding</keyword>
<dbReference type="RefSeq" id="WP_202747036.1">
    <property type="nucleotide sequence ID" value="NZ_JAESWC010000001.1"/>
</dbReference>
<dbReference type="InterPro" id="IPR036627">
    <property type="entry name" value="CobW-likC_sf"/>
</dbReference>
<dbReference type="SUPFAM" id="SSF90002">
    <property type="entry name" value="Hypothetical protein YjiA, C-terminal domain"/>
    <property type="match status" value="1"/>
</dbReference>
<dbReference type="Pfam" id="PF07683">
    <property type="entry name" value="CobW_C"/>
    <property type="match status" value="1"/>
</dbReference>
<proteinExistence type="inferred from homology"/>
<gene>
    <name evidence="8" type="ORF">JK636_01355</name>
</gene>
<feature type="domain" description="CobW C-terminal" evidence="7">
    <location>
        <begin position="219"/>
        <end position="302"/>
    </location>
</feature>
<dbReference type="InterPro" id="IPR003495">
    <property type="entry name" value="CobW/HypB/UreG_nucleotide-bd"/>
</dbReference>
<evidence type="ECO:0000256" key="2">
    <source>
        <dbReference type="ARBA" id="ARBA00022801"/>
    </source>
</evidence>
<evidence type="ECO:0000313" key="9">
    <source>
        <dbReference type="Proteomes" id="UP000632377"/>
    </source>
</evidence>
<accession>A0ABS1T7S2</accession>
<evidence type="ECO:0000259" key="6">
    <source>
        <dbReference type="Pfam" id="PF02492"/>
    </source>
</evidence>
<protein>
    <submittedName>
        <fullName evidence="8">GTP-binding protein</fullName>
    </submittedName>
</protein>
<keyword evidence="9" id="KW-1185">Reference proteome</keyword>
<comment type="catalytic activity">
    <reaction evidence="5">
        <text>GTP + H2O = GDP + phosphate + H(+)</text>
        <dbReference type="Rhea" id="RHEA:19669"/>
        <dbReference type="ChEBI" id="CHEBI:15377"/>
        <dbReference type="ChEBI" id="CHEBI:15378"/>
        <dbReference type="ChEBI" id="CHEBI:37565"/>
        <dbReference type="ChEBI" id="CHEBI:43474"/>
        <dbReference type="ChEBI" id="CHEBI:58189"/>
    </reaction>
    <physiologicalReaction direction="left-to-right" evidence="5">
        <dbReference type="Rhea" id="RHEA:19670"/>
    </physiologicalReaction>
</comment>
<keyword evidence="3" id="KW-0143">Chaperone</keyword>
<organism evidence="8 9">
    <name type="scientific">Clostridium rhizosphaerae</name>
    <dbReference type="NCBI Taxonomy" id="2803861"/>
    <lineage>
        <taxon>Bacteria</taxon>
        <taxon>Bacillati</taxon>
        <taxon>Bacillota</taxon>
        <taxon>Clostridia</taxon>
        <taxon>Eubacteriales</taxon>
        <taxon>Clostridiaceae</taxon>
        <taxon>Clostridium</taxon>
    </lineage>
</organism>
<feature type="domain" description="CobW/HypB/UreG nucleotide-binding" evidence="6">
    <location>
        <begin position="5"/>
        <end position="178"/>
    </location>
</feature>
<dbReference type="Gene3D" id="3.30.1220.10">
    <property type="entry name" value="CobW-like, C-terminal domain"/>
    <property type="match status" value="1"/>
</dbReference>
<dbReference type="PANTHER" id="PTHR13748:SF62">
    <property type="entry name" value="COBW DOMAIN-CONTAINING PROTEIN"/>
    <property type="match status" value="1"/>
</dbReference>
<evidence type="ECO:0000256" key="1">
    <source>
        <dbReference type="ARBA" id="ARBA00022741"/>
    </source>
</evidence>
<comment type="similarity">
    <text evidence="4">Belongs to the SIMIBI class G3E GTPase family. ZNG1 subfamily.</text>
</comment>
<dbReference type="Proteomes" id="UP000632377">
    <property type="component" value="Unassembled WGS sequence"/>
</dbReference>
<dbReference type="InterPro" id="IPR051316">
    <property type="entry name" value="Zinc-reg_GTPase_activator"/>
</dbReference>
<keyword evidence="2" id="KW-0378">Hydrolase</keyword>
<dbReference type="Gene3D" id="3.40.50.300">
    <property type="entry name" value="P-loop containing nucleotide triphosphate hydrolases"/>
    <property type="match status" value="1"/>
</dbReference>
<dbReference type="PANTHER" id="PTHR13748">
    <property type="entry name" value="COBW-RELATED"/>
    <property type="match status" value="1"/>
</dbReference>
<dbReference type="EMBL" id="JAESWC010000001">
    <property type="protein sequence ID" value="MBL4934399.1"/>
    <property type="molecule type" value="Genomic_DNA"/>
</dbReference>
<sequence length="311" mass="35206">MIKVDIVSGFLGAGKTTLIKKLLTAYKDEKVVLIENEFGDIGIDGDIVEKDGFDVVEITSGCICCIMKKDFVTLFEKVLCEYKPERVIIEPTGISILSEIIEVLKLEQFKNICEINSIITVIDGISYMEQRDVFGEFFEDQIINAGTLMISKSQLADSELIDKIIASLRELNLKAPIITDNWSKLTQEEIKSLLDLDLNIDFDNLFYTEYKPCSDNQFDALAIKTSKKFNEESLAEALNRLKESEFGMVIRAKGFLKGKGFGLEFSYANGYFEIYKSKFDSTGKLCIIGKNLEDKKIKELFQTKIGGLFKW</sequence>
<evidence type="ECO:0000256" key="3">
    <source>
        <dbReference type="ARBA" id="ARBA00023186"/>
    </source>
</evidence>
<comment type="caution">
    <text evidence="8">The sequence shown here is derived from an EMBL/GenBank/DDBJ whole genome shotgun (WGS) entry which is preliminary data.</text>
</comment>
<evidence type="ECO:0000313" key="8">
    <source>
        <dbReference type="EMBL" id="MBL4934399.1"/>
    </source>
</evidence>
<dbReference type="CDD" id="cd03112">
    <property type="entry name" value="CobW-like"/>
    <property type="match status" value="1"/>
</dbReference>
<evidence type="ECO:0000256" key="5">
    <source>
        <dbReference type="ARBA" id="ARBA00049117"/>
    </source>
</evidence>
<dbReference type="Pfam" id="PF02492">
    <property type="entry name" value="cobW"/>
    <property type="match status" value="1"/>
</dbReference>
<evidence type="ECO:0000259" key="7">
    <source>
        <dbReference type="Pfam" id="PF07683"/>
    </source>
</evidence>
<name>A0ABS1T7S2_9CLOT</name>